<comment type="caution">
    <text evidence="3">The sequence shown here is derived from an EMBL/GenBank/DDBJ whole genome shotgun (WGS) entry which is preliminary data.</text>
</comment>
<feature type="region of interest" description="Disordered" evidence="2">
    <location>
        <begin position="301"/>
        <end position="333"/>
    </location>
</feature>
<feature type="compositionally biased region" description="Basic and acidic residues" evidence="2">
    <location>
        <begin position="306"/>
        <end position="330"/>
    </location>
</feature>
<name>A0ABT3QQG5_9HYPH</name>
<proteinExistence type="predicted"/>
<evidence type="ECO:0000313" key="3">
    <source>
        <dbReference type="EMBL" id="MCX2697859.1"/>
    </source>
</evidence>
<evidence type="ECO:0000256" key="2">
    <source>
        <dbReference type="SAM" id="MobiDB-lite"/>
    </source>
</evidence>
<evidence type="ECO:0000256" key="1">
    <source>
        <dbReference type="SAM" id="Coils"/>
    </source>
</evidence>
<dbReference type="RefSeq" id="WP_265985498.1">
    <property type="nucleotide sequence ID" value="NZ_JAPHAV010000007.1"/>
</dbReference>
<sequence length="372" mass="41352">MNAQTQTETGTDIVGYVSANPVSVLVDEKVYSQFYEQIKAETDAFKPDLSTVSSRKEIAALAYKVTRTKTAIDAAGKKLNEDARAKINAVDAQRRKIREELDTLADTVRKPLTEWEAAEEARIENIKSTLAHIDACGKGMIGGEPQPFGILFRELEEKIIIDDSFGEFKEQAEAAKSDALAKLKISFDAHQKAEAERLELEQLRAEKLERDRIEAERVEQERLAKEKAEREAIAKAEYEQAVKREAEAADRAQKEAAEREKRAVEAARLEAEKKAQEAIAQAEREKADAVAKAEAEALAVKQQAEQAEKERAAEEKRIADEQAARDADKAHRSKIMKSAKEALMVHGADEETAKKIVLAVIAGEIPNVTLRF</sequence>
<protein>
    <recommendedName>
        <fullName evidence="5">Cell envelope biogenesis protein TolA</fullName>
    </recommendedName>
</protein>
<evidence type="ECO:0008006" key="5">
    <source>
        <dbReference type="Google" id="ProtNLM"/>
    </source>
</evidence>
<evidence type="ECO:0000313" key="4">
    <source>
        <dbReference type="Proteomes" id="UP001301216"/>
    </source>
</evidence>
<dbReference type="EMBL" id="JAPHAV010000007">
    <property type="protein sequence ID" value="MCX2697859.1"/>
    <property type="molecule type" value="Genomic_DNA"/>
</dbReference>
<reference evidence="3 4" key="1">
    <citation type="submission" date="2022-11" db="EMBL/GenBank/DDBJ databases">
        <title>Brucella sp. YY2X, whole genome shotgun sequencing project.</title>
        <authorList>
            <person name="Yang Y."/>
        </authorList>
    </citation>
    <scope>NUCLEOTIDE SEQUENCE [LARGE SCALE GENOMIC DNA]</scope>
    <source>
        <strain evidence="3 4">YY2X</strain>
    </source>
</reference>
<organism evidence="3 4">
    <name type="scientific">Ochrobactrum chromiisoli</name>
    <dbReference type="NCBI Taxonomy" id="2993941"/>
    <lineage>
        <taxon>Bacteria</taxon>
        <taxon>Pseudomonadati</taxon>
        <taxon>Pseudomonadota</taxon>
        <taxon>Alphaproteobacteria</taxon>
        <taxon>Hyphomicrobiales</taxon>
        <taxon>Brucellaceae</taxon>
        <taxon>Brucella/Ochrobactrum group</taxon>
        <taxon>Ochrobactrum</taxon>
    </lineage>
</organism>
<feature type="coiled-coil region" evidence="1">
    <location>
        <begin position="80"/>
        <end position="107"/>
    </location>
</feature>
<gene>
    <name evidence="3" type="ORF">OPR82_13975</name>
</gene>
<keyword evidence="4" id="KW-1185">Reference proteome</keyword>
<keyword evidence="1" id="KW-0175">Coiled coil</keyword>
<accession>A0ABT3QQG5</accession>
<dbReference type="Proteomes" id="UP001301216">
    <property type="component" value="Unassembled WGS sequence"/>
</dbReference>